<organism evidence="2 3">
    <name type="scientific">Hwangdonia seohaensis</name>
    <dbReference type="NCBI Taxonomy" id="1240727"/>
    <lineage>
        <taxon>Bacteria</taxon>
        <taxon>Pseudomonadati</taxon>
        <taxon>Bacteroidota</taxon>
        <taxon>Flavobacteriia</taxon>
        <taxon>Flavobacteriales</taxon>
        <taxon>Flavobacteriaceae</taxon>
        <taxon>Hwangdonia</taxon>
    </lineage>
</organism>
<evidence type="ECO:0000313" key="3">
    <source>
        <dbReference type="Proteomes" id="UP001597163"/>
    </source>
</evidence>
<feature type="chain" id="PRO_5047501927" evidence="1">
    <location>
        <begin position="27"/>
        <end position="337"/>
    </location>
</feature>
<dbReference type="RefSeq" id="WP_311938722.1">
    <property type="nucleotide sequence ID" value="NZ_JAVSCK010000002.1"/>
</dbReference>
<protein>
    <submittedName>
        <fullName evidence="2">Uncharacterized protein</fullName>
    </submittedName>
</protein>
<gene>
    <name evidence="2" type="ORF">ACFQ2E_08245</name>
</gene>
<accession>A0ABW3RBC6</accession>
<reference evidence="3" key="1">
    <citation type="journal article" date="2019" name="Int. J. Syst. Evol. Microbiol.">
        <title>The Global Catalogue of Microorganisms (GCM) 10K type strain sequencing project: providing services to taxonomists for standard genome sequencing and annotation.</title>
        <authorList>
            <consortium name="The Broad Institute Genomics Platform"/>
            <consortium name="The Broad Institute Genome Sequencing Center for Infectious Disease"/>
            <person name="Wu L."/>
            <person name="Ma J."/>
        </authorList>
    </citation>
    <scope>NUCLEOTIDE SEQUENCE [LARGE SCALE GENOMIC DNA]</scope>
    <source>
        <strain evidence="3">CCUG 63246</strain>
    </source>
</reference>
<dbReference type="EMBL" id="JBHTLJ010000002">
    <property type="protein sequence ID" value="MFD1162405.1"/>
    <property type="molecule type" value="Genomic_DNA"/>
</dbReference>
<feature type="signal peptide" evidence="1">
    <location>
        <begin position="1"/>
        <end position="26"/>
    </location>
</feature>
<proteinExistence type="predicted"/>
<sequence>MKLYNKIILKTITFYVLCAITLQLNAQSKNVNDGYITFMAPSSNFIDVEIEAHNGLPRFGDLLFKKINKELSTQKAFEELVKMKYMSVAYSDMDKNKLTKKDYSQAADKKVDNSVFAQSHLLRLAGLVCSEMVLEKYFCDDSSTQPCSYAIGKYGERPKPSYWGGVRNFNVNEFKQHRSYTSFTKDILEELQTWSQTFFPKDELIAYYVSKAGISAKFGQNPYDFNKKGCFIFNPLNGKQFLHSSWFEATDENEKKLKHSSSGIFLPMAVEKAKALKFQKGSPIFLVYKVKIKASEDTKHNKLKLSFSLESRIIEVYKDKTLTQKIGEISVDNLNTK</sequence>
<evidence type="ECO:0000256" key="1">
    <source>
        <dbReference type="SAM" id="SignalP"/>
    </source>
</evidence>
<evidence type="ECO:0000313" key="2">
    <source>
        <dbReference type="EMBL" id="MFD1162405.1"/>
    </source>
</evidence>
<dbReference type="Proteomes" id="UP001597163">
    <property type="component" value="Unassembled WGS sequence"/>
</dbReference>
<name>A0ABW3RBC6_9FLAO</name>
<comment type="caution">
    <text evidence="2">The sequence shown here is derived from an EMBL/GenBank/DDBJ whole genome shotgun (WGS) entry which is preliminary data.</text>
</comment>
<keyword evidence="1" id="KW-0732">Signal</keyword>
<keyword evidence="3" id="KW-1185">Reference proteome</keyword>